<gene>
    <name evidence="2" type="ORF">J2Z44_003091</name>
</gene>
<dbReference type="Proteomes" id="UP001519308">
    <property type="component" value="Unassembled WGS sequence"/>
</dbReference>
<feature type="transmembrane region" description="Helical" evidence="1">
    <location>
        <begin position="30"/>
        <end position="49"/>
    </location>
</feature>
<organism evidence="2 3">
    <name type="scientific">Clostridium punense</name>
    <dbReference type="NCBI Taxonomy" id="1054297"/>
    <lineage>
        <taxon>Bacteria</taxon>
        <taxon>Bacillati</taxon>
        <taxon>Bacillota</taxon>
        <taxon>Clostridia</taxon>
        <taxon>Eubacteriales</taxon>
        <taxon>Clostridiaceae</taxon>
        <taxon>Clostridium</taxon>
    </lineage>
</organism>
<keyword evidence="1" id="KW-0812">Transmembrane</keyword>
<comment type="caution">
    <text evidence="2">The sequence shown here is derived from an EMBL/GenBank/DDBJ whole genome shotgun (WGS) entry which is preliminary data.</text>
</comment>
<accession>A0ABS4K9F4</accession>
<evidence type="ECO:0000256" key="1">
    <source>
        <dbReference type="SAM" id="Phobius"/>
    </source>
</evidence>
<reference evidence="2 3" key="1">
    <citation type="submission" date="2021-03" db="EMBL/GenBank/DDBJ databases">
        <title>Genomic Encyclopedia of Type Strains, Phase IV (KMG-IV): sequencing the most valuable type-strain genomes for metagenomic binning, comparative biology and taxonomic classification.</title>
        <authorList>
            <person name="Goeker M."/>
        </authorList>
    </citation>
    <scope>NUCLEOTIDE SEQUENCE [LARGE SCALE GENOMIC DNA]</scope>
    <source>
        <strain evidence="2 3">DSM 28650</strain>
    </source>
</reference>
<protein>
    <recommendedName>
        <fullName evidence="4">CPBP family intramembrane metalloprotease</fullName>
    </recommendedName>
</protein>
<evidence type="ECO:0008006" key="4">
    <source>
        <dbReference type="Google" id="ProtNLM"/>
    </source>
</evidence>
<dbReference type="EMBL" id="JAGGLL010000026">
    <property type="protein sequence ID" value="MBP2023254.1"/>
    <property type="molecule type" value="Genomic_DNA"/>
</dbReference>
<feature type="transmembrane region" description="Helical" evidence="1">
    <location>
        <begin position="7"/>
        <end position="24"/>
    </location>
</feature>
<keyword evidence="1" id="KW-1133">Transmembrane helix</keyword>
<sequence>MSKKKEIVKNGISFGTCLAMVISFTTWKSIFWAIVHGIFGWLYVIYYIIRY</sequence>
<keyword evidence="3" id="KW-1185">Reference proteome</keyword>
<proteinExistence type="predicted"/>
<dbReference type="RefSeq" id="WP_021283506.1">
    <property type="nucleotide sequence ID" value="NZ_JAGGLL010000026.1"/>
</dbReference>
<keyword evidence="1" id="KW-0472">Membrane</keyword>
<evidence type="ECO:0000313" key="3">
    <source>
        <dbReference type="Proteomes" id="UP001519308"/>
    </source>
</evidence>
<name>A0ABS4K9F4_9CLOT</name>
<evidence type="ECO:0000313" key="2">
    <source>
        <dbReference type="EMBL" id="MBP2023254.1"/>
    </source>
</evidence>